<protein>
    <submittedName>
        <fullName evidence="2">Uncharacterized protein</fullName>
    </submittedName>
</protein>
<dbReference type="RefSeq" id="WP_252664177.1">
    <property type="nucleotide sequence ID" value="NZ_CP098611.1"/>
</dbReference>
<proteinExistence type="predicted"/>
<evidence type="ECO:0000256" key="1">
    <source>
        <dbReference type="SAM" id="Phobius"/>
    </source>
</evidence>
<feature type="transmembrane region" description="Helical" evidence="1">
    <location>
        <begin position="6"/>
        <end position="25"/>
    </location>
</feature>
<keyword evidence="1" id="KW-0812">Transmembrane</keyword>
<organism evidence="2 3">
    <name type="scientific">Phormidium yuhuli AB48</name>
    <dbReference type="NCBI Taxonomy" id="2940671"/>
    <lineage>
        <taxon>Bacteria</taxon>
        <taxon>Bacillati</taxon>
        <taxon>Cyanobacteriota</taxon>
        <taxon>Cyanophyceae</taxon>
        <taxon>Oscillatoriophycideae</taxon>
        <taxon>Oscillatoriales</taxon>
        <taxon>Oscillatoriaceae</taxon>
        <taxon>Phormidium</taxon>
        <taxon>Phormidium yuhuli</taxon>
    </lineage>
</organism>
<keyword evidence="1" id="KW-0472">Membrane</keyword>
<name>A0ABY5AS91_9CYAN</name>
<keyword evidence="3" id="KW-1185">Reference proteome</keyword>
<dbReference type="Proteomes" id="UP001056708">
    <property type="component" value="Chromosome"/>
</dbReference>
<accession>A0ABY5AS91</accession>
<evidence type="ECO:0000313" key="3">
    <source>
        <dbReference type="Proteomes" id="UP001056708"/>
    </source>
</evidence>
<sequence>MLGVNPTLVLLPFAVVFALVVSYLLEHTKIWTDALSSGLYFICQFNPTNSNASHT</sequence>
<reference evidence="2" key="1">
    <citation type="submission" date="2022-06" db="EMBL/GenBank/DDBJ databases">
        <title>Genome sequence of Phormidium yuhuli AB48 isolated from an industrial photobioreactor environment.</title>
        <authorList>
            <person name="Qiu Y."/>
            <person name="Noonan A.J.C."/>
            <person name="Dofher K."/>
            <person name="Koch M."/>
            <person name="Kieft B."/>
            <person name="Lin X."/>
            <person name="Ziels R.M."/>
            <person name="Hallam S.J."/>
        </authorList>
    </citation>
    <scope>NUCLEOTIDE SEQUENCE</scope>
    <source>
        <strain evidence="2">AB48</strain>
    </source>
</reference>
<dbReference type="EMBL" id="CP098611">
    <property type="protein sequence ID" value="USR92102.1"/>
    <property type="molecule type" value="Genomic_DNA"/>
</dbReference>
<gene>
    <name evidence="2" type="ORF">NEA10_05100</name>
</gene>
<evidence type="ECO:0000313" key="2">
    <source>
        <dbReference type="EMBL" id="USR92102.1"/>
    </source>
</evidence>
<keyword evidence="1" id="KW-1133">Transmembrane helix</keyword>